<comment type="caution">
    <text evidence="2">The sequence shown here is derived from an EMBL/GenBank/DDBJ whole genome shotgun (WGS) entry which is preliminary data.</text>
</comment>
<dbReference type="EMBL" id="CAJOBJ010090236">
    <property type="protein sequence ID" value="CAF4539333.1"/>
    <property type="molecule type" value="Genomic_DNA"/>
</dbReference>
<reference evidence="2" key="1">
    <citation type="submission" date="2021-02" db="EMBL/GenBank/DDBJ databases">
        <authorList>
            <person name="Nowell W R."/>
        </authorList>
    </citation>
    <scope>NUCLEOTIDE SEQUENCE</scope>
</reference>
<dbReference type="Proteomes" id="UP000681967">
    <property type="component" value="Unassembled WGS sequence"/>
</dbReference>
<name>A0A8S2Y723_9BILA</name>
<evidence type="ECO:0000313" key="3">
    <source>
        <dbReference type="EMBL" id="CAF4728201.1"/>
    </source>
</evidence>
<protein>
    <submittedName>
        <fullName evidence="2">Uncharacterized protein</fullName>
    </submittedName>
</protein>
<gene>
    <name evidence="3" type="ORF">BYL167_LOCUS45161</name>
    <name evidence="2" type="ORF">GIL414_LOCUS36352</name>
</gene>
<sequence length="48" mass="5263">MSCQPMPTSFDAINSGMLPTIENPRTLGVAPPPPPRFVQQQQQQQQLG</sequence>
<accession>A0A8S2Y723</accession>
<evidence type="ECO:0000313" key="4">
    <source>
        <dbReference type="Proteomes" id="UP000681720"/>
    </source>
</evidence>
<dbReference type="EMBL" id="CAJOBH010124486">
    <property type="protein sequence ID" value="CAF4728201.1"/>
    <property type="molecule type" value="Genomic_DNA"/>
</dbReference>
<proteinExistence type="predicted"/>
<evidence type="ECO:0000256" key="1">
    <source>
        <dbReference type="SAM" id="MobiDB-lite"/>
    </source>
</evidence>
<feature type="compositionally biased region" description="Low complexity" evidence="1">
    <location>
        <begin position="39"/>
        <end position="48"/>
    </location>
</feature>
<feature type="region of interest" description="Disordered" evidence="1">
    <location>
        <begin position="1"/>
        <end position="48"/>
    </location>
</feature>
<evidence type="ECO:0000313" key="2">
    <source>
        <dbReference type="EMBL" id="CAF4539333.1"/>
    </source>
</evidence>
<dbReference type="AlphaFoldDB" id="A0A8S2Y723"/>
<feature type="non-terminal residue" evidence="2">
    <location>
        <position position="1"/>
    </location>
</feature>
<dbReference type="Proteomes" id="UP000681720">
    <property type="component" value="Unassembled WGS sequence"/>
</dbReference>
<organism evidence="2 4">
    <name type="scientific">Rotaria magnacalcarata</name>
    <dbReference type="NCBI Taxonomy" id="392030"/>
    <lineage>
        <taxon>Eukaryota</taxon>
        <taxon>Metazoa</taxon>
        <taxon>Spiralia</taxon>
        <taxon>Gnathifera</taxon>
        <taxon>Rotifera</taxon>
        <taxon>Eurotatoria</taxon>
        <taxon>Bdelloidea</taxon>
        <taxon>Philodinida</taxon>
        <taxon>Philodinidae</taxon>
        <taxon>Rotaria</taxon>
    </lineage>
</organism>